<evidence type="ECO:0000313" key="4">
    <source>
        <dbReference type="Proteomes" id="UP000015101"/>
    </source>
</evidence>
<keyword evidence="4" id="KW-1185">Reference proteome</keyword>
<evidence type="ECO:0000256" key="1">
    <source>
        <dbReference type="SAM" id="MobiDB-lite"/>
    </source>
</evidence>
<dbReference type="Proteomes" id="UP000015101">
    <property type="component" value="Unassembled WGS sequence"/>
</dbReference>
<dbReference type="KEGG" id="hro:HELRODRAFT_173665"/>
<dbReference type="InParanoid" id="T1F736"/>
<dbReference type="EnsemblMetazoa" id="HelroT173665">
    <property type="protein sequence ID" value="HelroP173665"/>
    <property type="gene ID" value="HelroG173665"/>
</dbReference>
<dbReference type="AlphaFoldDB" id="T1F736"/>
<proteinExistence type="predicted"/>
<reference evidence="3" key="3">
    <citation type="submission" date="2015-06" db="UniProtKB">
        <authorList>
            <consortium name="EnsemblMetazoa"/>
        </authorList>
    </citation>
    <scope>IDENTIFICATION</scope>
</reference>
<evidence type="ECO:0000313" key="2">
    <source>
        <dbReference type="EMBL" id="ESO03374.1"/>
    </source>
</evidence>
<reference evidence="2 4" key="2">
    <citation type="journal article" date="2013" name="Nature">
        <title>Insights into bilaterian evolution from three spiralian genomes.</title>
        <authorList>
            <person name="Simakov O."/>
            <person name="Marletaz F."/>
            <person name="Cho S.J."/>
            <person name="Edsinger-Gonzales E."/>
            <person name="Havlak P."/>
            <person name="Hellsten U."/>
            <person name="Kuo D.H."/>
            <person name="Larsson T."/>
            <person name="Lv J."/>
            <person name="Arendt D."/>
            <person name="Savage R."/>
            <person name="Osoegawa K."/>
            <person name="de Jong P."/>
            <person name="Grimwood J."/>
            <person name="Chapman J.A."/>
            <person name="Shapiro H."/>
            <person name="Aerts A."/>
            <person name="Otillar R.P."/>
            <person name="Terry A.Y."/>
            <person name="Boore J.L."/>
            <person name="Grigoriev I.V."/>
            <person name="Lindberg D.R."/>
            <person name="Seaver E.C."/>
            <person name="Weisblat D.A."/>
            <person name="Putnam N.H."/>
            <person name="Rokhsar D.S."/>
        </authorList>
    </citation>
    <scope>NUCLEOTIDE SEQUENCE</scope>
</reference>
<gene>
    <name evidence="3" type="primary">20204635</name>
    <name evidence="2" type="ORF">HELRODRAFT_173665</name>
</gene>
<name>T1F736_HELRO</name>
<feature type="region of interest" description="Disordered" evidence="1">
    <location>
        <begin position="56"/>
        <end position="98"/>
    </location>
</feature>
<evidence type="ECO:0000313" key="3">
    <source>
        <dbReference type="EnsemblMetazoa" id="HelroP173665"/>
    </source>
</evidence>
<reference evidence="4" key="1">
    <citation type="submission" date="2012-12" db="EMBL/GenBank/DDBJ databases">
        <authorList>
            <person name="Hellsten U."/>
            <person name="Grimwood J."/>
            <person name="Chapman J.A."/>
            <person name="Shapiro H."/>
            <person name="Aerts A."/>
            <person name="Otillar R.P."/>
            <person name="Terry A.Y."/>
            <person name="Boore J.L."/>
            <person name="Simakov O."/>
            <person name="Marletaz F."/>
            <person name="Cho S.-J."/>
            <person name="Edsinger-Gonzales E."/>
            <person name="Havlak P."/>
            <person name="Kuo D.-H."/>
            <person name="Larsson T."/>
            <person name="Lv J."/>
            <person name="Arendt D."/>
            <person name="Savage R."/>
            <person name="Osoegawa K."/>
            <person name="de Jong P."/>
            <person name="Lindberg D.R."/>
            <person name="Seaver E.C."/>
            <person name="Weisblat D.A."/>
            <person name="Putnam N.H."/>
            <person name="Grigoriev I.V."/>
            <person name="Rokhsar D.S."/>
        </authorList>
    </citation>
    <scope>NUCLEOTIDE SEQUENCE</scope>
</reference>
<dbReference type="EMBL" id="AMQM01004662">
    <property type="status" value="NOT_ANNOTATED_CDS"/>
    <property type="molecule type" value="Genomic_DNA"/>
</dbReference>
<dbReference type="GeneID" id="20204635"/>
<organism evidence="3 4">
    <name type="scientific">Helobdella robusta</name>
    <name type="common">Californian leech</name>
    <dbReference type="NCBI Taxonomy" id="6412"/>
    <lineage>
        <taxon>Eukaryota</taxon>
        <taxon>Metazoa</taxon>
        <taxon>Spiralia</taxon>
        <taxon>Lophotrochozoa</taxon>
        <taxon>Annelida</taxon>
        <taxon>Clitellata</taxon>
        <taxon>Hirudinea</taxon>
        <taxon>Rhynchobdellida</taxon>
        <taxon>Glossiphoniidae</taxon>
        <taxon>Helobdella</taxon>
    </lineage>
</organism>
<dbReference type="RefSeq" id="XP_009018522.1">
    <property type="nucleotide sequence ID" value="XM_009020274.1"/>
</dbReference>
<protein>
    <submittedName>
        <fullName evidence="2 3">Uncharacterized protein</fullName>
    </submittedName>
</protein>
<dbReference type="CTD" id="20204635"/>
<sequence length="138" mass="16023">MQRYKNKRIQAKTNEINIYTKYPGSYFQKPKKVITTNIDDDPDDDDDLLSVQHVTSASSGFRSEESASGKRRKKKNRIKDGRRNHDSDVIDGSSDGYYSKISENESLIFLKYEINHSVVELPLDPVRTGSFFFWEKCF</sequence>
<dbReference type="EMBL" id="KB096633">
    <property type="protein sequence ID" value="ESO03374.1"/>
    <property type="molecule type" value="Genomic_DNA"/>
</dbReference>
<feature type="compositionally biased region" description="Basic and acidic residues" evidence="1">
    <location>
        <begin position="78"/>
        <end position="88"/>
    </location>
</feature>
<dbReference type="HOGENOM" id="CLU_1857442_0_0_1"/>
<accession>T1F736</accession>